<keyword evidence="1" id="KW-0812">Transmembrane</keyword>
<organism evidence="2 3">
    <name type="scientific">Candidatus Tokpelaia hoelldobleri</name>
    <dbReference type="NCBI Taxonomy" id="1902579"/>
    <lineage>
        <taxon>Bacteria</taxon>
        <taxon>Pseudomonadati</taxon>
        <taxon>Pseudomonadota</taxon>
        <taxon>Alphaproteobacteria</taxon>
        <taxon>Hyphomicrobiales</taxon>
        <taxon>Candidatus Tokpelaia</taxon>
    </lineage>
</organism>
<dbReference type="Pfam" id="PF06835">
    <property type="entry name" value="LptC"/>
    <property type="match status" value="1"/>
</dbReference>
<dbReference type="Proteomes" id="UP000188912">
    <property type="component" value="Chromosome"/>
</dbReference>
<keyword evidence="3" id="KW-1185">Reference proteome</keyword>
<reference evidence="2 3" key="1">
    <citation type="journal article" date="2010" name="Science">
        <title>Genomic comparison of the ants Camponotus floridanus and Harpegnathos saltator.</title>
        <authorList>
            <person name="Bonasio R."/>
            <person name="Zhang G."/>
            <person name="Ye C."/>
            <person name="Mutti N.S."/>
            <person name="Fang X."/>
            <person name="Qin N."/>
            <person name="Donahue G."/>
            <person name="Yang P."/>
            <person name="Li Q."/>
            <person name="Li C."/>
            <person name="Zhang P."/>
            <person name="Huang Z."/>
            <person name="Berger S.L."/>
            <person name="Reinberg D."/>
            <person name="Wang J."/>
            <person name="Liebig J."/>
        </authorList>
    </citation>
    <scope>NUCLEOTIDE SEQUENCE [LARGE SCALE GENOMIC DNA]</scope>
    <source>
        <strain evidence="2 3">Hsal</strain>
    </source>
</reference>
<dbReference type="AlphaFoldDB" id="A0A1U9JSA8"/>
<proteinExistence type="predicted"/>
<gene>
    <name evidence="2" type="primary">lptC</name>
    <name evidence="2" type="ORF">BHV28_00210</name>
</gene>
<dbReference type="Gene3D" id="2.60.450.10">
    <property type="entry name" value="Lipopolysaccharide (LPS) transport protein A like domain"/>
    <property type="match status" value="1"/>
</dbReference>
<sequence length="217" mass="23571">MTVTKHQSDIFTATQKDEAAFEAARRHSARVRRWKVILPFIAVLVAGAFVSYTYRASTPTTFETVALSGDEEQGNVMKALKLEGYTKTEKPYALIAQKAIQVLGKNGIIALEDINAHLPAGERGSAKVDARAGVFDNVNGRLQLTKPFTVETADGMKALLQSADINIKNSEMATADPVKISTPTEKIEARGMRILDNGGRILFKGRVKLVINGAQAQ</sequence>
<dbReference type="STRING" id="1902579.BHV28_00210"/>
<keyword evidence="1" id="KW-0472">Membrane</keyword>
<accession>A0A1U9JSA8</accession>
<feature type="transmembrane region" description="Helical" evidence="1">
    <location>
        <begin position="36"/>
        <end position="54"/>
    </location>
</feature>
<evidence type="ECO:0000313" key="2">
    <source>
        <dbReference type="EMBL" id="AQS40747.1"/>
    </source>
</evidence>
<name>A0A1U9JSA8_9HYPH</name>
<evidence type="ECO:0000256" key="1">
    <source>
        <dbReference type="SAM" id="Phobius"/>
    </source>
</evidence>
<dbReference type="EMBL" id="CP017315">
    <property type="protein sequence ID" value="AQS40747.1"/>
    <property type="molecule type" value="Genomic_DNA"/>
</dbReference>
<dbReference type="InterPro" id="IPR010664">
    <property type="entry name" value="LipoPS_assembly_LptC-rel"/>
</dbReference>
<protein>
    <submittedName>
        <fullName evidence="2">Lipopolysaccharide transport inner membrane protein LptC</fullName>
    </submittedName>
</protein>
<keyword evidence="1" id="KW-1133">Transmembrane helix</keyword>
<dbReference type="KEGG" id="thd:BHV28_00210"/>
<evidence type="ECO:0000313" key="3">
    <source>
        <dbReference type="Proteomes" id="UP000188912"/>
    </source>
</evidence>
<reference evidence="2 3" key="2">
    <citation type="journal article" date="2016" name="Sci. Rep.">
        <title>The genome of Rhizobiales bacteria in predatory ants reveals urease gene functions but no genes for nitrogen fixation.</title>
        <authorList>
            <person name="Neuvonen M.M."/>
            <person name="Tamarit D."/>
            <person name="Naslund K."/>
            <person name="Liebig J."/>
            <person name="Feldhaar H."/>
            <person name="Moran N.A."/>
            <person name="Guy L."/>
            <person name="Andersson S.G."/>
        </authorList>
    </citation>
    <scope>NUCLEOTIDE SEQUENCE [LARGE SCALE GENOMIC DNA]</scope>
    <source>
        <strain evidence="2 3">Hsal</strain>
    </source>
</reference>